<dbReference type="OrthoDB" id="343256at2"/>
<protein>
    <submittedName>
        <fullName evidence="2">Uncharacterized protein</fullName>
    </submittedName>
</protein>
<keyword evidence="1" id="KW-1133">Transmembrane helix</keyword>
<dbReference type="STRING" id="947013.SAMN04488109_3421"/>
<organism evidence="2 3">
    <name type="scientific">Chryseolinea serpens</name>
    <dbReference type="NCBI Taxonomy" id="947013"/>
    <lineage>
        <taxon>Bacteria</taxon>
        <taxon>Pseudomonadati</taxon>
        <taxon>Bacteroidota</taxon>
        <taxon>Cytophagia</taxon>
        <taxon>Cytophagales</taxon>
        <taxon>Fulvivirgaceae</taxon>
        <taxon>Chryseolinea</taxon>
    </lineage>
</organism>
<evidence type="ECO:0000313" key="2">
    <source>
        <dbReference type="EMBL" id="SHH26183.1"/>
    </source>
</evidence>
<keyword evidence="1" id="KW-0812">Transmembrane</keyword>
<dbReference type="RefSeq" id="WP_073136262.1">
    <property type="nucleotide sequence ID" value="NZ_FQWQ01000002.1"/>
</dbReference>
<sequence>MVRLILSIVAGFIVTAVLSTGTDFALESAGILPPYGQPLFDTGLLLLATTYRAVYQVIGSYVAARVARESANAAVWTLAILGAVIWLAGGLAMRDLAPLWYSVLGAVLSLPTTLLGGKLNALKMEKTAVSK</sequence>
<dbReference type="Proteomes" id="UP000184212">
    <property type="component" value="Unassembled WGS sequence"/>
</dbReference>
<proteinExistence type="predicted"/>
<feature type="transmembrane region" description="Helical" evidence="1">
    <location>
        <begin position="43"/>
        <end position="63"/>
    </location>
</feature>
<keyword evidence="3" id="KW-1185">Reference proteome</keyword>
<feature type="transmembrane region" description="Helical" evidence="1">
    <location>
        <begin position="99"/>
        <end position="117"/>
    </location>
</feature>
<dbReference type="EMBL" id="FQWQ01000002">
    <property type="protein sequence ID" value="SHH26183.1"/>
    <property type="molecule type" value="Genomic_DNA"/>
</dbReference>
<evidence type="ECO:0000313" key="3">
    <source>
        <dbReference type="Proteomes" id="UP000184212"/>
    </source>
</evidence>
<feature type="transmembrane region" description="Helical" evidence="1">
    <location>
        <begin position="75"/>
        <end position="93"/>
    </location>
</feature>
<keyword evidence="1" id="KW-0472">Membrane</keyword>
<evidence type="ECO:0000256" key="1">
    <source>
        <dbReference type="SAM" id="Phobius"/>
    </source>
</evidence>
<gene>
    <name evidence="2" type="ORF">SAMN04488109_3421</name>
</gene>
<dbReference type="AlphaFoldDB" id="A0A1M5RK35"/>
<name>A0A1M5RK35_9BACT</name>
<reference evidence="2 3" key="1">
    <citation type="submission" date="2016-11" db="EMBL/GenBank/DDBJ databases">
        <authorList>
            <person name="Jaros S."/>
            <person name="Januszkiewicz K."/>
            <person name="Wedrychowicz H."/>
        </authorList>
    </citation>
    <scope>NUCLEOTIDE SEQUENCE [LARGE SCALE GENOMIC DNA]</scope>
    <source>
        <strain evidence="2 3">DSM 24574</strain>
    </source>
</reference>
<accession>A0A1M5RK35</accession>